<dbReference type="RefSeq" id="WP_236865591.1">
    <property type="nucleotide sequence ID" value="NZ_AP025225.1"/>
</dbReference>
<dbReference type="EMBL" id="AP025225">
    <property type="protein sequence ID" value="BDB96128.1"/>
    <property type="molecule type" value="Genomic_DNA"/>
</dbReference>
<dbReference type="Proteomes" id="UP001320209">
    <property type="component" value="Chromosome"/>
</dbReference>
<evidence type="ECO:0008006" key="3">
    <source>
        <dbReference type="Google" id="ProtNLM"/>
    </source>
</evidence>
<dbReference type="Pfam" id="PF06242">
    <property type="entry name" value="TrcR"/>
    <property type="match status" value="1"/>
</dbReference>
<evidence type="ECO:0000313" key="2">
    <source>
        <dbReference type="Proteomes" id="UP001320209"/>
    </source>
</evidence>
<sequence>MDRPLMRKATALWLINNTCVTFRQIAEFCDLHIVEVEALANEIGSYIQELNPIANGQLTEEEIERCSKDQSARLKLHRYDLCAKERKNKKKYTPIVKRQERPEAILWILKNFPHVEIKQICDLLGTTKRTVQAIKDETYWNSANLSPNNPVLMGLCSQEELERVVGDKSESA</sequence>
<proteinExistence type="predicted"/>
<evidence type="ECO:0000313" key="1">
    <source>
        <dbReference type="EMBL" id="BDB96128.1"/>
    </source>
</evidence>
<name>A0ABM7V8L3_9PROT</name>
<reference evidence="1" key="1">
    <citation type="submission" date="2021-10" db="EMBL/GenBank/DDBJ databases">
        <title>Genome Sequence of The Candidatus Hydrogeosomobacter endosymbioticus, an Intracellular Bacterial Symbiont of the Anaerobic Ciliate GW7.</title>
        <authorList>
            <person name="Shiohama Y."/>
            <person name="Shinzato N."/>
        </authorList>
    </citation>
    <scope>NUCLEOTIDE SEQUENCE [LARGE SCALE GENOMIC DNA]</scope>
    <source>
        <strain evidence="1">200920</strain>
    </source>
</reference>
<organism evidence="1 2">
    <name type="scientific">Candidatus Hydrogenosomobacter endosymbioticus</name>
    <dbReference type="NCBI Taxonomy" id="2558174"/>
    <lineage>
        <taxon>Bacteria</taxon>
        <taxon>Pseudomonadati</taxon>
        <taxon>Pseudomonadota</taxon>
        <taxon>Alphaproteobacteria</taxon>
        <taxon>Holosporales</taxon>
        <taxon>Holosporaceae</taxon>
        <taxon>Candidatus Hydrogenosomobacter</taxon>
    </lineage>
</organism>
<keyword evidence="2" id="KW-1185">Reference proteome</keyword>
<accession>A0ABM7V8L3</accession>
<gene>
    <name evidence="1" type="ORF">HYD_2610</name>
</gene>
<dbReference type="InterPro" id="IPR010421">
    <property type="entry name" value="TrcR"/>
</dbReference>
<protein>
    <recommendedName>
        <fullName evidence="3">Cytoplasmic protein</fullName>
    </recommendedName>
</protein>